<keyword evidence="5" id="KW-0627">Porphyrin biosynthesis</keyword>
<dbReference type="SUPFAM" id="SSF53790">
    <property type="entry name" value="Tetrapyrrole methylase"/>
    <property type="match status" value="1"/>
</dbReference>
<dbReference type="PANTHER" id="PTHR45790">
    <property type="entry name" value="SIROHEME SYNTHASE-RELATED"/>
    <property type="match status" value="1"/>
</dbReference>
<protein>
    <recommendedName>
        <fullName evidence="1">uroporphyrinogen-III C-methyltransferase</fullName>
        <ecNumber evidence="1">2.1.1.107</ecNumber>
    </recommendedName>
</protein>
<evidence type="ECO:0000313" key="9">
    <source>
        <dbReference type="Proteomes" id="UP000530660"/>
    </source>
</evidence>
<keyword evidence="2 6" id="KW-0489">Methyltransferase</keyword>
<evidence type="ECO:0000256" key="1">
    <source>
        <dbReference type="ARBA" id="ARBA00012162"/>
    </source>
</evidence>
<dbReference type="AlphaFoldDB" id="A0A7J7IBT4"/>
<dbReference type="InterPro" id="IPR014777">
    <property type="entry name" value="4pyrrole_Mease_sub1"/>
</dbReference>
<keyword evidence="9" id="KW-1185">Reference proteome</keyword>
<dbReference type="GO" id="GO:0032259">
    <property type="term" value="P:methylation"/>
    <property type="evidence" value="ECO:0007669"/>
    <property type="project" value="UniProtKB-KW"/>
</dbReference>
<dbReference type="PROSITE" id="PS00840">
    <property type="entry name" value="SUMT_2"/>
    <property type="match status" value="1"/>
</dbReference>
<organism evidence="8 9">
    <name type="scientific">Cyanidiococcus yangmingshanensis</name>
    <dbReference type="NCBI Taxonomy" id="2690220"/>
    <lineage>
        <taxon>Eukaryota</taxon>
        <taxon>Rhodophyta</taxon>
        <taxon>Bangiophyceae</taxon>
        <taxon>Cyanidiales</taxon>
        <taxon>Cyanidiaceae</taxon>
        <taxon>Cyanidiococcus</taxon>
    </lineage>
</organism>
<evidence type="ECO:0000256" key="2">
    <source>
        <dbReference type="ARBA" id="ARBA00022603"/>
    </source>
</evidence>
<dbReference type="InterPro" id="IPR000878">
    <property type="entry name" value="4pyrrol_Mease"/>
</dbReference>
<dbReference type="InterPro" id="IPR035996">
    <property type="entry name" value="4pyrrol_Methylase_sf"/>
</dbReference>
<evidence type="ECO:0000256" key="5">
    <source>
        <dbReference type="ARBA" id="ARBA00023244"/>
    </source>
</evidence>
<keyword evidence="3 6" id="KW-0808">Transferase</keyword>
<dbReference type="InterPro" id="IPR003043">
    <property type="entry name" value="Uropor_MeTrfase_CS"/>
</dbReference>
<evidence type="ECO:0000313" key="8">
    <source>
        <dbReference type="EMBL" id="KAF6000535.1"/>
    </source>
</evidence>
<dbReference type="Proteomes" id="UP000530660">
    <property type="component" value="Unassembled WGS sequence"/>
</dbReference>
<dbReference type="InterPro" id="IPR050161">
    <property type="entry name" value="Siro_Cobalamin_biosynth"/>
</dbReference>
<proteinExistence type="inferred from homology"/>
<dbReference type="GO" id="GO:0004851">
    <property type="term" value="F:uroporphyrin-III C-methyltransferase activity"/>
    <property type="evidence" value="ECO:0007669"/>
    <property type="project" value="UniProtKB-EC"/>
</dbReference>
<comment type="similarity">
    <text evidence="6">Belongs to the precorrin methyltransferase family.</text>
</comment>
<keyword evidence="4" id="KW-0949">S-adenosyl-L-methionine</keyword>
<dbReference type="OrthoDB" id="508204at2759"/>
<gene>
    <name evidence="8" type="ORF">F1559_001372</name>
</gene>
<evidence type="ECO:0000256" key="3">
    <source>
        <dbReference type="ARBA" id="ARBA00022679"/>
    </source>
</evidence>
<evidence type="ECO:0000256" key="6">
    <source>
        <dbReference type="RuleBase" id="RU003960"/>
    </source>
</evidence>
<reference evidence="8 9" key="1">
    <citation type="journal article" date="2020" name="J. Phycol.">
        <title>Comparative genome analysis reveals Cyanidiococcus gen. nov., a new extremophilic red algal genus sister to Cyanidioschyzon (Cyanidioschyzonaceae, Rhodophyta).</title>
        <authorList>
            <person name="Liu S.-L."/>
            <person name="Chiang Y.-R."/>
            <person name="Yoon H.S."/>
            <person name="Fu H.-Y."/>
        </authorList>
    </citation>
    <scope>NUCLEOTIDE SEQUENCE [LARGE SCALE GENOMIC DNA]</scope>
    <source>
        <strain evidence="8 9">THAL066</strain>
    </source>
</reference>
<accession>A0A7J7IBT4</accession>
<comment type="caution">
    <text evidence="8">The sequence shown here is derived from an EMBL/GenBank/DDBJ whole genome shotgun (WGS) entry which is preliminary data.</text>
</comment>
<dbReference type="Gene3D" id="3.30.950.10">
    <property type="entry name" value="Methyltransferase, Cobalt-precorrin-4 Transmethylase, Domain 2"/>
    <property type="match status" value="1"/>
</dbReference>
<feature type="domain" description="Tetrapyrrole methylase" evidence="7">
    <location>
        <begin position="127"/>
        <end position="320"/>
    </location>
</feature>
<evidence type="ECO:0000259" key="7">
    <source>
        <dbReference type="Pfam" id="PF00590"/>
    </source>
</evidence>
<dbReference type="GO" id="GO:0019354">
    <property type="term" value="P:siroheme biosynthetic process"/>
    <property type="evidence" value="ECO:0007669"/>
    <property type="project" value="TreeGrafter"/>
</dbReference>
<dbReference type="EMBL" id="VWRR01000019">
    <property type="protein sequence ID" value="KAF6000535.1"/>
    <property type="molecule type" value="Genomic_DNA"/>
</dbReference>
<dbReference type="FunFam" id="3.40.1010.10:FF:000001">
    <property type="entry name" value="Siroheme synthase"/>
    <property type="match status" value="1"/>
</dbReference>
<dbReference type="Pfam" id="PF00590">
    <property type="entry name" value="TP_methylase"/>
    <property type="match status" value="1"/>
</dbReference>
<dbReference type="EC" id="2.1.1.107" evidence="1"/>
<dbReference type="PANTHER" id="PTHR45790:SF3">
    <property type="entry name" value="S-ADENOSYL-L-METHIONINE-DEPENDENT UROPORPHYRINOGEN III METHYLTRANSFERASE, CHLOROPLASTIC"/>
    <property type="match status" value="1"/>
</dbReference>
<sequence>MGGVCSEGPAMMRPRTTETVALSRGSLSTFLCSCSAVFSGNLRDSKTDLFRVHSPKSCTARVCRVGPSTNTKAAARELLRTCVQPPLQDGSVLLFGNLSNKSTRRPVACLDAAANERGSNNTARPGTVYLVGAGPGAFELLTWKAICLLSTADVILYDDLAQELVDDGLWRRIGRTIWPILTVSVGKQRYKQHEINKILVQQAKEMHRSVVRLKCGDPSLFGRIHEEVAALRGAAVPFEVIPGVSSCTAAPIAAGIFLTERERGRSVLLLSGHDVTKIPYEAAACAADTIVLLMVSRNITAVASQFLSYLSPKMPVALCHTNYGLQWGGTLAQAARGEAIRALQSGSWNRLQTTVAVIGDVARETVSIIQVSENDADSAIH</sequence>
<name>A0A7J7IBT4_9RHOD</name>
<evidence type="ECO:0000256" key="4">
    <source>
        <dbReference type="ARBA" id="ARBA00022691"/>
    </source>
</evidence>
<dbReference type="Gene3D" id="3.40.1010.10">
    <property type="entry name" value="Cobalt-precorrin-4 Transmethylase, Domain 1"/>
    <property type="match status" value="1"/>
</dbReference>
<dbReference type="InterPro" id="IPR014776">
    <property type="entry name" value="4pyrrole_Mease_sub2"/>
</dbReference>